<keyword evidence="1" id="KW-0378">Hydrolase</keyword>
<sequence>MSFAPLSPAQLLAQKVASTIIGTKSLSGITDTEVLQLTYYGKELFDTEPARVSVKAPCHIFGDIHGNLPGFLMFFTHAEVEQQLLQLQPPKWNLLVLGDFVDRGQFSLEVAALLVALKLLFPDKIVLVRGNHETMSTNIHYGFRKEVGRKRTNSAQEIYNAWNELFDKLPLCAVVSDTFLCMHGGLPRPGGWDFMMGNEFVKPANEGEIYNGGGNWAFCDILWADSSHDGHSLRLYKDEKRPDKPDNAQEGNFGNYRFNRKCKVSIEYNDVFVQQFLDKFPHISGIFRAHEPQPNGYRINEAQTHMTLHSSIRYAEPSDCASIAQISADCQKIVIITLKPKGGTGGGGQQQQQTTTEEEEQDEQQQGGSNGGTDGGGGGDDVEVDFTELSKNT</sequence>
<dbReference type="SUPFAM" id="SSF56300">
    <property type="entry name" value="Metallo-dependent phosphatases"/>
    <property type="match status" value="1"/>
</dbReference>
<comment type="similarity">
    <text evidence="1">Belongs to the PPP phosphatase family.</text>
</comment>
<dbReference type="PROSITE" id="PS00125">
    <property type="entry name" value="SER_THR_PHOSPHATASE"/>
    <property type="match status" value="1"/>
</dbReference>
<organism evidence="4 5">
    <name type="scientific">Heterodera trifolii</name>
    <dbReference type="NCBI Taxonomy" id="157864"/>
    <lineage>
        <taxon>Eukaryota</taxon>
        <taxon>Metazoa</taxon>
        <taxon>Ecdysozoa</taxon>
        <taxon>Nematoda</taxon>
        <taxon>Chromadorea</taxon>
        <taxon>Rhabditida</taxon>
        <taxon>Tylenchina</taxon>
        <taxon>Tylenchomorpha</taxon>
        <taxon>Tylenchoidea</taxon>
        <taxon>Heteroderidae</taxon>
        <taxon>Heteroderinae</taxon>
        <taxon>Heterodera</taxon>
    </lineage>
</organism>
<dbReference type="InterPro" id="IPR006186">
    <property type="entry name" value="Ser/Thr-sp_prot-phosphatase"/>
</dbReference>
<feature type="domain" description="Serine/threonine specific protein phosphatases" evidence="3">
    <location>
        <begin position="128"/>
        <end position="133"/>
    </location>
</feature>
<dbReference type="PANTHER" id="PTHR11668">
    <property type="entry name" value="SERINE/THREONINE PROTEIN PHOSPHATASE"/>
    <property type="match status" value="1"/>
</dbReference>
<proteinExistence type="inferred from homology"/>
<comment type="catalytic activity">
    <reaction evidence="1">
        <text>O-phospho-L-threonyl-[protein] + H2O = L-threonyl-[protein] + phosphate</text>
        <dbReference type="Rhea" id="RHEA:47004"/>
        <dbReference type="Rhea" id="RHEA-COMP:11060"/>
        <dbReference type="Rhea" id="RHEA-COMP:11605"/>
        <dbReference type="ChEBI" id="CHEBI:15377"/>
        <dbReference type="ChEBI" id="CHEBI:30013"/>
        <dbReference type="ChEBI" id="CHEBI:43474"/>
        <dbReference type="ChEBI" id="CHEBI:61977"/>
        <dbReference type="EC" id="3.1.3.16"/>
    </reaction>
</comment>
<protein>
    <recommendedName>
        <fullName evidence="1">Serine/threonine-protein phosphatase</fullName>
        <ecNumber evidence="1">3.1.3.16</ecNumber>
    </recommendedName>
</protein>
<evidence type="ECO:0000313" key="5">
    <source>
        <dbReference type="Proteomes" id="UP001620626"/>
    </source>
</evidence>
<dbReference type="Pfam" id="PF00149">
    <property type="entry name" value="Metallophos"/>
    <property type="match status" value="1"/>
</dbReference>
<gene>
    <name evidence="4" type="ORF">niasHT_016992</name>
</gene>
<dbReference type="GO" id="GO:0004722">
    <property type="term" value="F:protein serine/threonine phosphatase activity"/>
    <property type="evidence" value="ECO:0007669"/>
    <property type="project" value="UniProtKB-EC"/>
</dbReference>
<feature type="region of interest" description="Disordered" evidence="2">
    <location>
        <begin position="339"/>
        <end position="393"/>
    </location>
</feature>
<comment type="caution">
    <text evidence="4">The sequence shown here is derived from an EMBL/GenBank/DDBJ whole genome shotgun (WGS) entry which is preliminary data.</text>
</comment>
<reference evidence="4 5" key="1">
    <citation type="submission" date="2024-10" db="EMBL/GenBank/DDBJ databases">
        <authorList>
            <person name="Kim D."/>
        </authorList>
    </citation>
    <scope>NUCLEOTIDE SEQUENCE [LARGE SCALE GENOMIC DNA]</scope>
    <source>
        <strain evidence="4">BH-2024</strain>
    </source>
</reference>
<name>A0ABD2LAP6_9BILA</name>
<evidence type="ECO:0000259" key="3">
    <source>
        <dbReference type="PROSITE" id="PS00125"/>
    </source>
</evidence>
<dbReference type="PANTHER" id="PTHR11668:SF496">
    <property type="entry name" value="SERINE_THREONINE-PROTEIN PHOSPHATASE"/>
    <property type="match status" value="1"/>
</dbReference>
<dbReference type="EC" id="3.1.3.16" evidence="1"/>
<dbReference type="SMART" id="SM00156">
    <property type="entry name" value="PP2Ac"/>
    <property type="match status" value="1"/>
</dbReference>
<dbReference type="InterPro" id="IPR029052">
    <property type="entry name" value="Metallo-depent_PP-like"/>
</dbReference>
<dbReference type="CDD" id="cd00144">
    <property type="entry name" value="MPP_PPP_family"/>
    <property type="match status" value="1"/>
</dbReference>
<feature type="compositionally biased region" description="Gly residues" evidence="2">
    <location>
        <begin position="368"/>
        <end position="379"/>
    </location>
</feature>
<dbReference type="Gene3D" id="3.60.21.10">
    <property type="match status" value="1"/>
</dbReference>
<dbReference type="AlphaFoldDB" id="A0ABD2LAP6"/>
<keyword evidence="5" id="KW-1185">Reference proteome</keyword>
<accession>A0ABD2LAP6</accession>
<dbReference type="Proteomes" id="UP001620626">
    <property type="component" value="Unassembled WGS sequence"/>
</dbReference>
<evidence type="ECO:0000256" key="1">
    <source>
        <dbReference type="RuleBase" id="RU004273"/>
    </source>
</evidence>
<dbReference type="PRINTS" id="PR00114">
    <property type="entry name" value="STPHPHTASE"/>
</dbReference>
<dbReference type="InterPro" id="IPR050341">
    <property type="entry name" value="PP1_catalytic_subunit"/>
</dbReference>
<evidence type="ECO:0000256" key="2">
    <source>
        <dbReference type="SAM" id="MobiDB-lite"/>
    </source>
</evidence>
<evidence type="ECO:0000313" key="4">
    <source>
        <dbReference type="EMBL" id="KAL3112219.1"/>
    </source>
</evidence>
<dbReference type="InterPro" id="IPR004843">
    <property type="entry name" value="Calcineurin-like_PHP"/>
</dbReference>
<dbReference type="EMBL" id="JBICBT010000479">
    <property type="protein sequence ID" value="KAL3112219.1"/>
    <property type="molecule type" value="Genomic_DNA"/>
</dbReference>